<dbReference type="PANTHER" id="PTHR45458:SF1">
    <property type="entry name" value="SHORT CHAIN DEHYDROGENASE"/>
    <property type="match status" value="1"/>
</dbReference>
<dbReference type="InterPro" id="IPR036291">
    <property type="entry name" value="NAD(P)-bd_dom_sf"/>
</dbReference>
<evidence type="ECO:0000313" key="2">
    <source>
        <dbReference type="EMBL" id="ELQ41227.1"/>
    </source>
</evidence>
<name>A0AA97PNM0_PYRO3</name>
<dbReference type="EMBL" id="JH793256">
    <property type="protein sequence ID" value="ELQ41227.1"/>
    <property type="molecule type" value="Genomic_DNA"/>
</dbReference>
<dbReference type="InterPro" id="IPR020904">
    <property type="entry name" value="Sc_DH/Rdtase_CS"/>
</dbReference>
<accession>A0AA97PNM0</accession>
<dbReference type="Gene3D" id="3.40.50.720">
    <property type="entry name" value="NAD(P)-binding Rossmann-like Domain"/>
    <property type="match status" value="1"/>
</dbReference>
<protein>
    <submittedName>
        <fullName evidence="2">Aflatoxin biosynthesis ketoreductase nor-1</fullName>
    </submittedName>
</protein>
<keyword evidence="1" id="KW-0521">NADP</keyword>
<dbReference type="GO" id="GO:0016616">
    <property type="term" value="F:oxidoreductase activity, acting on the CH-OH group of donors, NAD or NADP as acceptor"/>
    <property type="evidence" value="ECO:0007669"/>
    <property type="project" value="TreeGrafter"/>
</dbReference>
<reference evidence="2" key="1">
    <citation type="journal article" date="2012" name="PLoS Genet.">
        <title>Comparative analysis of the genomes of two field isolates of the rice blast fungus Magnaporthe oryzae.</title>
        <authorList>
            <person name="Xue M."/>
            <person name="Yang J."/>
            <person name="Li Z."/>
            <person name="Hu S."/>
            <person name="Yao N."/>
            <person name="Dean R.A."/>
            <person name="Zhao W."/>
            <person name="Shen M."/>
            <person name="Zhang H."/>
            <person name="Li C."/>
            <person name="Liu L."/>
            <person name="Cao L."/>
            <person name="Xu X."/>
            <person name="Xing Y."/>
            <person name="Hsiang T."/>
            <person name="Zhang Z."/>
            <person name="Xu J.R."/>
            <person name="Peng Y.L."/>
        </authorList>
    </citation>
    <scope>NUCLEOTIDE SEQUENCE</scope>
    <source>
        <strain evidence="2">Y34</strain>
    </source>
</reference>
<dbReference type="PANTHER" id="PTHR45458">
    <property type="entry name" value="SHORT-CHAIN DEHYDROGENASE/REDUCTASE SDR"/>
    <property type="match status" value="1"/>
</dbReference>
<dbReference type="InterPro" id="IPR052184">
    <property type="entry name" value="SDR_enzymes"/>
</dbReference>
<evidence type="ECO:0000256" key="1">
    <source>
        <dbReference type="ARBA" id="ARBA00022857"/>
    </source>
</evidence>
<dbReference type="PRINTS" id="PR00081">
    <property type="entry name" value="GDHRDH"/>
</dbReference>
<organism evidence="2">
    <name type="scientific">Pyricularia oryzae (strain Y34)</name>
    <name type="common">Rice blast fungus</name>
    <name type="synonym">Magnaporthe oryzae</name>
    <dbReference type="NCBI Taxonomy" id="1143189"/>
    <lineage>
        <taxon>Eukaryota</taxon>
        <taxon>Fungi</taxon>
        <taxon>Dikarya</taxon>
        <taxon>Ascomycota</taxon>
        <taxon>Pezizomycotina</taxon>
        <taxon>Sordariomycetes</taxon>
        <taxon>Sordariomycetidae</taxon>
        <taxon>Magnaporthales</taxon>
        <taxon>Pyriculariaceae</taxon>
        <taxon>Pyricularia</taxon>
    </lineage>
</organism>
<dbReference type="AlphaFoldDB" id="A0AA97PNM0"/>
<proteinExistence type="predicted"/>
<dbReference type="PROSITE" id="PS00061">
    <property type="entry name" value="ADH_SHORT"/>
    <property type="match status" value="1"/>
</dbReference>
<dbReference type="Pfam" id="PF00106">
    <property type="entry name" value="adh_short"/>
    <property type="match status" value="1"/>
</dbReference>
<sequence length="259" mass="27446">MPSPTVYAITGANKGIGRAIVALLLSRPSTIILALVRNPSDPTSSSLTTLAKSPSSTIHVLPFDAEADAIALPSGVAHIDVVVANAGASSGYKPVLATGPEDLIFDFTVNAVGPLRLFKAAWPLLQKAPASPRFVLMTSSVGSIAGQQQESFPSTAYGMSKAAANWLLVKIGVEHGPEGLSVMALHPGWVKTQMGQGIADSIGFPEPPTTTEDSARACVEQMDKLEKANSGSLLLNISWYKYWLRYFQRHSFSNNLGII</sequence>
<gene>
    <name evidence="2" type="ORF">OOU_Y34scaffold00290g24</name>
</gene>
<dbReference type="CDD" id="cd05325">
    <property type="entry name" value="carb_red_sniffer_like_SDR_c"/>
    <property type="match status" value="1"/>
</dbReference>
<dbReference type="Proteomes" id="UP000011086">
    <property type="component" value="Unassembled WGS sequence"/>
</dbReference>
<dbReference type="InterPro" id="IPR002347">
    <property type="entry name" value="SDR_fam"/>
</dbReference>
<dbReference type="SUPFAM" id="SSF51735">
    <property type="entry name" value="NAD(P)-binding Rossmann-fold domains"/>
    <property type="match status" value="1"/>
</dbReference>